<comment type="caution">
    <text evidence="1">The sequence shown here is derived from an EMBL/GenBank/DDBJ whole genome shotgun (WGS) entry which is preliminary data.</text>
</comment>
<dbReference type="Proteomes" id="UP000236893">
    <property type="component" value="Unassembled WGS sequence"/>
</dbReference>
<proteinExistence type="predicted"/>
<accession>A0A2S5A1E1</accession>
<organism evidence="1 2">
    <name type="scientific">Solitalea longa</name>
    <dbReference type="NCBI Taxonomy" id="2079460"/>
    <lineage>
        <taxon>Bacteria</taxon>
        <taxon>Pseudomonadati</taxon>
        <taxon>Bacteroidota</taxon>
        <taxon>Sphingobacteriia</taxon>
        <taxon>Sphingobacteriales</taxon>
        <taxon>Sphingobacteriaceae</taxon>
        <taxon>Solitalea</taxon>
    </lineage>
</organism>
<keyword evidence="2" id="KW-1185">Reference proteome</keyword>
<gene>
    <name evidence="1" type="ORF">C3K47_11685</name>
</gene>
<name>A0A2S5A1E1_9SPHI</name>
<protein>
    <submittedName>
        <fullName evidence="1">Uncharacterized protein</fullName>
    </submittedName>
</protein>
<evidence type="ECO:0000313" key="1">
    <source>
        <dbReference type="EMBL" id="POY36401.1"/>
    </source>
</evidence>
<reference evidence="1 2" key="1">
    <citation type="submission" date="2018-01" db="EMBL/GenBank/DDBJ databases">
        <authorList>
            <person name="Gaut B.S."/>
            <person name="Morton B.R."/>
            <person name="Clegg M.T."/>
            <person name="Duvall M.R."/>
        </authorList>
    </citation>
    <scope>NUCLEOTIDE SEQUENCE [LARGE SCALE GENOMIC DNA]</scope>
    <source>
        <strain evidence="1 2">HR-AV</strain>
    </source>
</reference>
<dbReference type="EMBL" id="PQVF01000007">
    <property type="protein sequence ID" value="POY36401.1"/>
    <property type="molecule type" value="Genomic_DNA"/>
</dbReference>
<evidence type="ECO:0000313" key="2">
    <source>
        <dbReference type="Proteomes" id="UP000236893"/>
    </source>
</evidence>
<dbReference type="RefSeq" id="WP_103789318.1">
    <property type="nucleotide sequence ID" value="NZ_PQVF01000007.1"/>
</dbReference>
<dbReference type="AlphaFoldDB" id="A0A2S5A1E1"/>
<sequence length="154" mass="18380">MDFLKRLVNINDEIDNYVHYIIKLLSESEAIKKMNIQPNYDNWISFIIAEIDFRNHRKGLTPKYKASYTDLIYDVRNRVSYKDILEQMNGYNAPNLNSASFSLTRVYMKHVWGITDRRLSDPIQLTFFSKVCSGLREFIMDRYEKVMIYRKSKA</sequence>